<sequence length="1303" mass="138039">MLVGSGVSRLFHCWNNDDDSRYCYNPPHKGRACVRFPVDIGTVPEGAVITSVTVKVRARKMDGQNRTLTINVSCLDDTSRFTSRTIPLTQTIEDYEVATYQRDPLGHPWDIHRLNKLLCQVFSYASSLHCIRVYKVWVQINYRVRPTVTVEAPTGTVLTPSPVISWTYSQVDGDPQAKAEYRIFTAIQTAESTFSPNSTPPQYQATVEGDITSLTLPTSINPDVYSVYVRVYSSFGAKSVWVGRSFTVQGPSPGVPGDDNTVSGTPGIGVVSVVPDSYASAVALTLRDSSNLLSVQSADFETLTDAPEYVTTNCTAVQDTSVYYAGVASLKMTASSAATMSVLSPFVELAPDSPVTVRAQLRAAVTARSVAVRCRFYDDTYTAVAGTITGTGTDATSTWTEVKASDTSPPTTAYARVEIEVTSPANGEVHHADHVGLMYGANAPWSDGGHTSRNILSAFSATGDDPVGDNWVAGAGSSISRVAVTGTGSHGTLTKRLTYTGITPSLAFRATGTAFTSPTSGTDFTLNRPVGVTTGDLMLAFVSSNQHSTITPPAGWTAVNTASIDDGSTDTALFVLKRTAGGSEPSTWTDGSLSVASTRRYACVVAYSGAADAADQFVAEGVLTRATGTPLYMTSAVVTNSDVNAWRVAAFAVSDNAGGGSMIANIAPPTSSADIAYVGKGTAWTTTSNSTSYVINRPSGIVSGDLMVATVAISDTVIATLTAPSGWTVVRQITESDGAASLRFAVLKRTAGSSEPSSWTGTLSATVKPIVTQVSAYRNADTAANQFIAENTSQSGSGNSINTAAVTNTDSRAWRISAFGASGDYYTGWGYTSEVTERSDTSAEYQVSWYSYRTATLMMADSNGPVGTGSHSRTGYLDRNWYAGASWVGIIKPLPSAPAPGANETERNESTAGSTDPWLTTGIYDSNGVVPVGATSVTASFTPGSGTDINSAASWIGLIKPAVPLVAGKTVATMPDAVDVSGIDPAIMQLAGSKVTFTSGFLGSTSGTPYLTLYFYRANQLISSQTIQGTSFNATTWVKSAGTFAVPDGTTRIKGEVSVTDRAVSDLVYFDRVGILLGSSSVWRNGTGRSTHAVWHVPELQYQDDDGSGYGEWQALPGIAASPPVYDPLSGVATYTDDTVIPLVNRRYRAQTISYGLAGDRFVSGFGPPSDEVSLTAVNWWLKDISTRTAISLRVKAEPLQVGTTGTSVMYQPLGEDYPVVLSEGYKGDAIELTLILKREEYAPLRALLRSGRTLFLQTNVDHAWWVRAVGDIQAEVQVSGQRFVDPIRFVKVTFVQVAAPES</sequence>
<protein>
    <submittedName>
        <fullName evidence="2">Uncharacterized protein</fullName>
    </submittedName>
</protein>
<dbReference type="Proteomes" id="UP000324015">
    <property type="component" value="Chromosome"/>
</dbReference>
<reference evidence="2 3" key="1">
    <citation type="submission" date="2018-05" db="EMBL/GenBank/DDBJ databases">
        <title>Streptomyces venezuelae.</title>
        <authorList>
            <person name="Kim W."/>
            <person name="Lee N."/>
            <person name="Cho B.-K."/>
        </authorList>
    </citation>
    <scope>NUCLEOTIDE SEQUENCE [LARGE SCALE GENOMIC DNA]</scope>
    <source>
        <strain evidence="2 3">ATCC 14585</strain>
    </source>
</reference>
<dbReference type="Gene3D" id="2.60.120.260">
    <property type="entry name" value="Galactose-binding domain-like"/>
    <property type="match status" value="1"/>
</dbReference>
<evidence type="ECO:0000313" key="2">
    <source>
        <dbReference type="EMBL" id="QES45274.1"/>
    </source>
</evidence>
<feature type="region of interest" description="Disordered" evidence="1">
    <location>
        <begin position="896"/>
        <end position="917"/>
    </location>
</feature>
<name>A0A5P2CQU1_STRVZ</name>
<evidence type="ECO:0000256" key="1">
    <source>
        <dbReference type="SAM" id="MobiDB-lite"/>
    </source>
</evidence>
<dbReference type="RefSeq" id="WP_150187583.1">
    <property type="nucleotide sequence ID" value="NZ_CP029191.1"/>
</dbReference>
<organism evidence="2 3">
    <name type="scientific">Streptomyces venezuelae</name>
    <dbReference type="NCBI Taxonomy" id="54571"/>
    <lineage>
        <taxon>Bacteria</taxon>
        <taxon>Bacillati</taxon>
        <taxon>Actinomycetota</taxon>
        <taxon>Actinomycetes</taxon>
        <taxon>Kitasatosporales</taxon>
        <taxon>Streptomycetaceae</taxon>
        <taxon>Streptomyces</taxon>
    </lineage>
</organism>
<proteinExistence type="predicted"/>
<accession>A0A5P2CQU1</accession>
<gene>
    <name evidence="2" type="ORF">DEJ49_33590</name>
</gene>
<dbReference type="EMBL" id="CP029191">
    <property type="protein sequence ID" value="QES45274.1"/>
    <property type="molecule type" value="Genomic_DNA"/>
</dbReference>
<evidence type="ECO:0000313" key="3">
    <source>
        <dbReference type="Proteomes" id="UP000324015"/>
    </source>
</evidence>